<organism evidence="3 4">
    <name type="scientific">Lachnellula willkommii</name>
    <dbReference type="NCBI Taxonomy" id="215461"/>
    <lineage>
        <taxon>Eukaryota</taxon>
        <taxon>Fungi</taxon>
        <taxon>Dikarya</taxon>
        <taxon>Ascomycota</taxon>
        <taxon>Pezizomycotina</taxon>
        <taxon>Leotiomycetes</taxon>
        <taxon>Helotiales</taxon>
        <taxon>Lachnaceae</taxon>
        <taxon>Lachnellula</taxon>
    </lineage>
</organism>
<accession>A0A559ML10</accession>
<dbReference type="PANTHER" id="PTHR23322">
    <property type="entry name" value="FAS-ASSOCIATED PROTEIN"/>
    <property type="match status" value="1"/>
</dbReference>
<dbReference type="InterPro" id="IPR050730">
    <property type="entry name" value="UBX_domain-protein"/>
</dbReference>
<dbReference type="AlphaFoldDB" id="A0A559ML10"/>
<dbReference type="PANTHER" id="PTHR23322:SF6">
    <property type="entry name" value="UBX DOMAIN-CONTAINING PROTEIN 7"/>
    <property type="match status" value="1"/>
</dbReference>
<dbReference type="GO" id="GO:0043130">
    <property type="term" value="F:ubiquitin binding"/>
    <property type="evidence" value="ECO:0007669"/>
    <property type="project" value="TreeGrafter"/>
</dbReference>
<protein>
    <submittedName>
        <fullName evidence="3">UBX domain-containing protein</fullName>
    </submittedName>
</protein>
<dbReference type="Pfam" id="PF14555">
    <property type="entry name" value="UBA_4"/>
    <property type="match status" value="1"/>
</dbReference>
<feature type="region of interest" description="Disordered" evidence="1">
    <location>
        <begin position="417"/>
        <end position="489"/>
    </location>
</feature>
<dbReference type="Gene3D" id="3.40.30.10">
    <property type="entry name" value="Glutaredoxin"/>
    <property type="match status" value="1"/>
</dbReference>
<dbReference type="SMART" id="SM00594">
    <property type="entry name" value="UAS"/>
    <property type="match status" value="1"/>
</dbReference>
<dbReference type="CDD" id="cd14273">
    <property type="entry name" value="UBA_TAP-C_like"/>
    <property type="match status" value="1"/>
</dbReference>
<dbReference type="CDD" id="cd02958">
    <property type="entry name" value="UAS"/>
    <property type="match status" value="1"/>
</dbReference>
<dbReference type="Gene3D" id="3.10.20.90">
    <property type="entry name" value="Phosphatidylinositol 3-kinase Catalytic Subunit, Chain A, domain 1"/>
    <property type="match status" value="1"/>
</dbReference>
<evidence type="ECO:0000259" key="2">
    <source>
        <dbReference type="SMART" id="SM00594"/>
    </source>
</evidence>
<keyword evidence="4" id="KW-1185">Reference proteome</keyword>
<name>A0A559ML10_9HELO</name>
<dbReference type="InterPro" id="IPR009060">
    <property type="entry name" value="UBA-like_sf"/>
</dbReference>
<evidence type="ECO:0000313" key="4">
    <source>
        <dbReference type="Proteomes" id="UP000315522"/>
    </source>
</evidence>
<dbReference type="GO" id="GO:0043161">
    <property type="term" value="P:proteasome-mediated ubiquitin-dependent protein catabolic process"/>
    <property type="evidence" value="ECO:0007669"/>
    <property type="project" value="TreeGrafter"/>
</dbReference>
<dbReference type="InterPro" id="IPR006577">
    <property type="entry name" value="UAS"/>
</dbReference>
<dbReference type="Proteomes" id="UP000315522">
    <property type="component" value="Unassembled WGS sequence"/>
</dbReference>
<feature type="domain" description="UAS" evidence="2">
    <location>
        <begin position="241"/>
        <end position="368"/>
    </location>
</feature>
<feature type="compositionally biased region" description="Polar residues" evidence="1">
    <location>
        <begin position="465"/>
        <end position="477"/>
    </location>
</feature>
<dbReference type="SUPFAM" id="SSF46934">
    <property type="entry name" value="UBA-like"/>
    <property type="match status" value="1"/>
</dbReference>
<feature type="region of interest" description="Disordered" evidence="1">
    <location>
        <begin position="213"/>
        <end position="235"/>
    </location>
</feature>
<proteinExistence type="predicted"/>
<dbReference type="InterPro" id="IPR029071">
    <property type="entry name" value="Ubiquitin-like_domsf"/>
</dbReference>
<dbReference type="GO" id="GO:0005634">
    <property type="term" value="C:nucleus"/>
    <property type="evidence" value="ECO:0007669"/>
    <property type="project" value="TreeGrafter"/>
</dbReference>
<reference evidence="3 4" key="1">
    <citation type="submission" date="2018-05" db="EMBL/GenBank/DDBJ databases">
        <title>Genome sequencing and assembly of the regulated plant pathogen Lachnellula willkommii and related sister species for the development of diagnostic species identification markers.</title>
        <authorList>
            <person name="Giroux E."/>
            <person name="Bilodeau G."/>
        </authorList>
    </citation>
    <scope>NUCLEOTIDE SEQUENCE [LARGE SCALE GENOMIC DNA]</scope>
    <source>
        <strain evidence="3 4">CBS 172.35</strain>
    </source>
</reference>
<evidence type="ECO:0000256" key="1">
    <source>
        <dbReference type="SAM" id="MobiDB-lite"/>
    </source>
</evidence>
<sequence>MDDIVGTFVAFTGASPDVARRYLEMTDNNSEQAIELYFDSPDLASGIGQSTQPSAPPIPSSTRPQHRAASVGREDSKGVVHLDDDDEDMIDLDDGEQATSTAAIGRAADYEDDEAIARRMQEEFYAGGDAPGGFNADGVRAPIGRTTETLVGGHGGGGWGAEDMQAAVEQQMRNRLARAPGTDVFTESNPLQILTFVGRPGVFNQRPVPSIWDESADATTRRQGLAEATGGGSETSSKAALLAELFRPPFELMNQMAWDDARDKGKEDAKWILVNVQDPSIFDCQQLNRDIWKHDGIKELVKENFIFMQYSKDDPRGSQYIQYYFLSKDSDAAYPHIAIVDPRTGEQMKVWSGPPVPNAGEFLMQLVEFLDRYSLDVKKKNPVAKRKPEKPKSIDVDRLTEEEMLDLALQNSLANTAAAGPKEHDPDDLTKSFGDASKGKGKEVDNGTEEEAAGPSNGHPEETAETSTYSRIPSNNPHVEPAPGPNVTRVQFRHSTGRIVRRFRVDDPVLRIFEWLKADPLEGKAGVPFDLTGMGKDLGDYLEETIEDAGLKNGTVMVEFLED</sequence>
<dbReference type="EMBL" id="QGML01000101">
    <property type="protein sequence ID" value="TVY93642.1"/>
    <property type="molecule type" value="Genomic_DNA"/>
</dbReference>
<dbReference type="SUPFAM" id="SSF52833">
    <property type="entry name" value="Thioredoxin-like"/>
    <property type="match status" value="1"/>
</dbReference>
<dbReference type="InterPro" id="IPR036249">
    <property type="entry name" value="Thioredoxin-like_sf"/>
</dbReference>
<dbReference type="SUPFAM" id="SSF54236">
    <property type="entry name" value="Ubiquitin-like"/>
    <property type="match status" value="1"/>
</dbReference>
<evidence type="ECO:0000313" key="3">
    <source>
        <dbReference type="EMBL" id="TVY93642.1"/>
    </source>
</evidence>
<gene>
    <name evidence="3" type="primary">ubx2</name>
    <name evidence="3" type="ORF">LAWI1_G000915</name>
</gene>
<dbReference type="Pfam" id="PF13899">
    <property type="entry name" value="Thioredoxin_7"/>
    <property type="match status" value="1"/>
</dbReference>
<dbReference type="CDD" id="cd01767">
    <property type="entry name" value="UBX"/>
    <property type="match status" value="1"/>
</dbReference>
<feature type="compositionally biased region" description="Basic and acidic residues" evidence="1">
    <location>
        <begin position="72"/>
        <end position="81"/>
    </location>
</feature>
<feature type="compositionally biased region" description="Basic and acidic residues" evidence="1">
    <location>
        <begin position="421"/>
        <end position="430"/>
    </location>
</feature>
<dbReference type="Gene3D" id="1.10.8.10">
    <property type="entry name" value="DNA helicase RuvA subunit, C-terminal domain"/>
    <property type="match status" value="1"/>
</dbReference>
<comment type="caution">
    <text evidence="3">The sequence shown here is derived from an EMBL/GenBank/DDBJ whole genome shotgun (WGS) entry which is preliminary data.</text>
</comment>
<feature type="region of interest" description="Disordered" evidence="1">
    <location>
        <begin position="42"/>
        <end position="81"/>
    </location>
</feature>